<sequence>MSQTQVTQPEERMQPVAYTSSRVPSRHTSNNYDGTRTNYRAAAPRHRASKAERKKMKKFKKSLHEANMQQVQQNNYSSSSSTSSTSSTISTLVQAAAHDQSISTTTDHRPGAYGTDHLATATMFQFNIMQCCCSIVAPTNEPFEYNNTTLTAAPAPPPSSLQLDQYSPIEEEERGVMQEDQQQLLVKNLRTQCFITPAFQKRGAEYDAHIWSMPINFMLQGEVVEAAARQNEIHPDYSSSAEFSHHSLRIMEVLEEEEEEENIDESATAAGEEEEEEEEESSSSSSSSCSRSGFSSVKFF</sequence>
<feature type="compositionally biased region" description="Basic residues" evidence="1">
    <location>
        <begin position="43"/>
        <end position="61"/>
    </location>
</feature>
<feature type="compositionally biased region" description="Acidic residues" evidence="1">
    <location>
        <begin position="255"/>
        <end position="264"/>
    </location>
</feature>
<dbReference type="Proteomes" id="UP001497522">
    <property type="component" value="Chromosome 5"/>
</dbReference>
<gene>
    <name evidence="2" type="ORF">CSSPJE1EN2_LOCUS18150</name>
</gene>
<evidence type="ECO:0000256" key="1">
    <source>
        <dbReference type="SAM" id="MobiDB-lite"/>
    </source>
</evidence>
<feature type="region of interest" description="Disordered" evidence="1">
    <location>
        <begin position="1"/>
        <end position="62"/>
    </location>
</feature>
<protein>
    <submittedName>
        <fullName evidence="2">Uncharacterized protein</fullName>
    </submittedName>
</protein>
<keyword evidence="3" id="KW-1185">Reference proteome</keyword>
<reference evidence="2" key="1">
    <citation type="submission" date="2024-03" db="EMBL/GenBank/DDBJ databases">
        <authorList>
            <consortium name="ELIXIR-Norway"/>
            <consortium name="Elixir Norway"/>
        </authorList>
    </citation>
    <scope>NUCLEOTIDE SEQUENCE</scope>
</reference>
<proteinExistence type="predicted"/>
<feature type="region of interest" description="Disordered" evidence="1">
    <location>
        <begin position="255"/>
        <end position="300"/>
    </location>
</feature>
<feature type="compositionally biased region" description="Acidic residues" evidence="1">
    <location>
        <begin position="271"/>
        <end position="281"/>
    </location>
</feature>
<feature type="compositionally biased region" description="Polar residues" evidence="1">
    <location>
        <begin position="17"/>
        <end position="38"/>
    </location>
</feature>
<evidence type="ECO:0000313" key="2">
    <source>
        <dbReference type="EMBL" id="CAK9875928.1"/>
    </source>
</evidence>
<accession>A0ABP1BJY4</accession>
<organism evidence="2 3">
    <name type="scientific">Sphagnum jensenii</name>
    <dbReference type="NCBI Taxonomy" id="128206"/>
    <lineage>
        <taxon>Eukaryota</taxon>
        <taxon>Viridiplantae</taxon>
        <taxon>Streptophyta</taxon>
        <taxon>Embryophyta</taxon>
        <taxon>Bryophyta</taxon>
        <taxon>Sphagnophytina</taxon>
        <taxon>Sphagnopsida</taxon>
        <taxon>Sphagnales</taxon>
        <taxon>Sphagnaceae</taxon>
        <taxon>Sphagnum</taxon>
    </lineage>
</organism>
<evidence type="ECO:0000313" key="3">
    <source>
        <dbReference type="Proteomes" id="UP001497522"/>
    </source>
</evidence>
<feature type="compositionally biased region" description="Low complexity" evidence="1">
    <location>
        <begin position="282"/>
        <end position="300"/>
    </location>
</feature>
<name>A0ABP1BJY4_9BRYO</name>
<dbReference type="EMBL" id="OZ023706">
    <property type="protein sequence ID" value="CAK9875928.1"/>
    <property type="molecule type" value="Genomic_DNA"/>
</dbReference>